<dbReference type="EMBL" id="LAZR01003336">
    <property type="protein sequence ID" value="KKN19431.1"/>
    <property type="molecule type" value="Genomic_DNA"/>
</dbReference>
<organism evidence="1">
    <name type="scientific">marine sediment metagenome</name>
    <dbReference type="NCBI Taxonomy" id="412755"/>
    <lineage>
        <taxon>unclassified sequences</taxon>
        <taxon>metagenomes</taxon>
        <taxon>ecological metagenomes</taxon>
    </lineage>
</organism>
<sequence>MSKVIIQESFQEKYGIKNILEKSWQDFINRDTYLISDEKSRFLSEINQLVKFPRIPFFKFKQRKVIKQFKRVLGDLSNEIKSYNELFIKDRLRNFYTSP</sequence>
<reference evidence="1" key="1">
    <citation type="journal article" date="2015" name="Nature">
        <title>Complex archaea that bridge the gap between prokaryotes and eukaryotes.</title>
        <authorList>
            <person name="Spang A."/>
            <person name="Saw J.H."/>
            <person name="Jorgensen S.L."/>
            <person name="Zaremba-Niedzwiedzka K."/>
            <person name="Martijn J."/>
            <person name="Lind A.E."/>
            <person name="van Eijk R."/>
            <person name="Schleper C."/>
            <person name="Guy L."/>
            <person name="Ettema T.J."/>
        </authorList>
    </citation>
    <scope>NUCLEOTIDE SEQUENCE</scope>
</reference>
<name>A0A0F9R2B1_9ZZZZ</name>
<protein>
    <submittedName>
        <fullName evidence="1">Uncharacterized protein</fullName>
    </submittedName>
</protein>
<evidence type="ECO:0000313" key="1">
    <source>
        <dbReference type="EMBL" id="KKN19431.1"/>
    </source>
</evidence>
<accession>A0A0F9R2B1</accession>
<proteinExistence type="predicted"/>
<gene>
    <name evidence="1" type="ORF">LCGC14_0945790</name>
</gene>
<comment type="caution">
    <text evidence="1">The sequence shown here is derived from an EMBL/GenBank/DDBJ whole genome shotgun (WGS) entry which is preliminary data.</text>
</comment>
<dbReference type="AlphaFoldDB" id="A0A0F9R2B1"/>